<sequence length="935" mass="105572">MANGLMLAVARKGVWPRSAKSSGVRERRRGRAHQACACAHEAGRAGRRGEGAPAAAEEVSLFQRSGRCVAARVATREVGRDRGVQPLRLPSSRALEPQPPARVADPGEARSPCGPGPPAALQVGASGLLVPVPRRGPALSWCYPGDDLVPGVPVLARDDSPVLASVPVEPGPGRADPFGAGPLFRCSPSLGRRCIVSLNDNINFIGVMVMKASVEDDDSGWELGIPEKMEKSNTNWVDITQDFEEACRELKLGELLHDKLFGLFEAMSAIEMMDPKMDAGMIGNQVNRKVLNFEQAIKDGTIKIKDLTLPELIGIMDTCFCCLITWLEGHSLAQTVFTCLYIHNPDFIEDPAMKAFALGILKICDIAREKVNKAAVFEEEDFQSMTYGFKMANSVTDLRVTGMLKDVEDDMQRRVKSTRSRQGEERDPEVELEHQQCLAVFSRVKFTRVLLTVLIAFTKKETSAVAEAQKLMVQAADLLSAIHNSLHHGIQAQNDTTKGDHPIMMGFEPLVNQRLLPPTFPRYAKIIKREEMVNYFARLIDRIKTVCEVVNLTNLHCILDFFCEFSEQSPCVLSRSLLQTTFLVDNKKVFGIHLMQDMVKDALRSFVSPPVLSPKCCLYNNHQAKDCIDSFVTHCVRPFCSLIQIHGHNRARQRDKLGHILEEFATLQDEAEKVDAALHTMLLKQEPHRQHLACLGTWVLYHNLRIMIQYLLSGFELELYSMHEYYYIYWYLSEFLYAWLMSTLSRADGSQMAEERIMEEQQKGRSRKRIWIIFFLIIVRPLSREITMSQAYQNMCAGMFKTMVAFDMDGKVRKPKFELDSEQVRYEHRFAPFNSVMTPPPVHYLQFKEMSDLNKYSPPPQSPELYVAASKHFQQAKMILENIPNPDHEVNRILKVAKPNFVVMKLLAGGHKKESKVPPEFDFSAHKYFPVVKLV</sequence>
<evidence type="ECO:0000256" key="8">
    <source>
        <dbReference type="SAM" id="MobiDB-lite"/>
    </source>
</evidence>
<dbReference type="InterPro" id="IPR057983">
    <property type="entry name" value="NAA35-like_N"/>
</dbReference>
<gene>
    <name evidence="11" type="ORF">E5288_WYG022197</name>
</gene>
<name>A0A6B0RNN6_9CETA</name>
<feature type="domain" description="NAA35-like N-terminal" evidence="9">
    <location>
        <begin position="253"/>
        <end position="344"/>
    </location>
</feature>
<dbReference type="EMBL" id="VBQZ03000057">
    <property type="protein sequence ID" value="MXQ89624.1"/>
    <property type="molecule type" value="Genomic_DNA"/>
</dbReference>
<evidence type="ECO:0000313" key="12">
    <source>
        <dbReference type="Proteomes" id="UP000322234"/>
    </source>
</evidence>
<dbReference type="Pfam" id="PF04112">
    <property type="entry name" value="Mak10"/>
    <property type="match status" value="2"/>
</dbReference>
<dbReference type="GO" id="GO:0031417">
    <property type="term" value="C:NatC complex"/>
    <property type="evidence" value="ECO:0007669"/>
    <property type="project" value="InterPro"/>
</dbReference>
<evidence type="ECO:0000256" key="3">
    <source>
        <dbReference type="ARBA" id="ARBA00011549"/>
    </source>
</evidence>
<dbReference type="PANTHER" id="PTHR21373">
    <property type="entry name" value="GLUCOSE REPRESSIBLE PROTEIN MAK10"/>
    <property type="match status" value="1"/>
</dbReference>
<comment type="function">
    <text evidence="7">Auxillary component of the N-terminal acetyltransferase C (NatC) complex which catalyzes acetylation of N-terminal methionine residues. N-terminal acetylation protects proteins from ubiquitination and degradation by the N-end rule pathway. Involved in regulation of apoptosis and proliferation of smooth muscle cells.</text>
</comment>
<feature type="region of interest" description="Disordered" evidence="8">
    <location>
        <begin position="81"/>
        <end position="120"/>
    </location>
</feature>
<comment type="caution">
    <text evidence="11">The sequence shown here is derived from an EMBL/GenBank/DDBJ whole genome shotgun (WGS) entry which is preliminary data.</text>
</comment>
<reference evidence="11" key="1">
    <citation type="submission" date="2019-10" db="EMBL/GenBank/DDBJ databases">
        <title>The sequence and de novo assembly of the wild yak genome.</title>
        <authorList>
            <person name="Liu Y."/>
        </authorList>
    </citation>
    <scope>NUCLEOTIDE SEQUENCE [LARGE SCALE GENOMIC DNA]</scope>
    <source>
        <strain evidence="11">WY2019</strain>
    </source>
</reference>
<keyword evidence="5" id="KW-0963">Cytoplasm</keyword>
<evidence type="ECO:0000256" key="5">
    <source>
        <dbReference type="ARBA" id="ARBA00022490"/>
    </source>
</evidence>
<comment type="subcellular location">
    <subcellularLocation>
        <location evidence="1">Cytoplasm</location>
    </subcellularLocation>
</comment>
<feature type="domain" description="NAA35-like TPR repeats" evidence="10">
    <location>
        <begin position="545"/>
        <end position="932"/>
    </location>
</feature>
<proteinExistence type="inferred from homology"/>
<comment type="subunit">
    <text evidence="3">Component of the N-terminal acetyltransferase C (NatC) complex, which is composed of NAA35, NAA38 and NAA30.</text>
</comment>
<evidence type="ECO:0000256" key="7">
    <source>
        <dbReference type="ARBA" id="ARBA00045848"/>
    </source>
</evidence>
<keyword evidence="12" id="KW-1185">Reference proteome</keyword>
<dbReference type="AlphaFoldDB" id="A0A6B0RNN6"/>
<comment type="similarity">
    <text evidence="2">Belongs to the MAK10 family.</text>
</comment>
<evidence type="ECO:0000256" key="2">
    <source>
        <dbReference type="ARBA" id="ARBA00006289"/>
    </source>
</evidence>
<feature type="domain" description="NAA35-like N-terminal" evidence="9">
    <location>
        <begin position="353"/>
        <end position="395"/>
    </location>
</feature>
<dbReference type="Proteomes" id="UP000322234">
    <property type="component" value="Unassembled WGS sequence"/>
</dbReference>
<evidence type="ECO:0000256" key="6">
    <source>
        <dbReference type="ARBA" id="ARBA00030494"/>
    </source>
</evidence>
<evidence type="ECO:0000256" key="4">
    <source>
        <dbReference type="ARBA" id="ARBA00013618"/>
    </source>
</evidence>
<evidence type="ECO:0000259" key="9">
    <source>
        <dbReference type="Pfam" id="PF04112"/>
    </source>
</evidence>
<evidence type="ECO:0000313" key="11">
    <source>
        <dbReference type="EMBL" id="MXQ89624.1"/>
    </source>
</evidence>
<organism evidence="11 12">
    <name type="scientific">Bos mutus</name>
    <name type="common">wild yak</name>
    <dbReference type="NCBI Taxonomy" id="72004"/>
    <lineage>
        <taxon>Eukaryota</taxon>
        <taxon>Metazoa</taxon>
        <taxon>Chordata</taxon>
        <taxon>Craniata</taxon>
        <taxon>Vertebrata</taxon>
        <taxon>Euteleostomi</taxon>
        <taxon>Mammalia</taxon>
        <taxon>Eutheria</taxon>
        <taxon>Laurasiatheria</taxon>
        <taxon>Artiodactyla</taxon>
        <taxon>Ruminantia</taxon>
        <taxon>Pecora</taxon>
        <taxon>Bovidae</taxon>
        <taxon>Bovinae</taxon>
        <taxon>Bos</taxon>
    </lineage>
</organism>
<evidence type="ECO:0000256" key="1">
    <source>
        <dbReference type="ARBA" id="ARBA00004496"/>
    </source>
</evidence>
<protein>
    <recommendedName>
        <fullName evidence="4">N-alpha-acetyltransferase 35, NatC auxiliary subunit</fullName>
    </recommendedName>
    <alternativeName>
        <fullName evidence="6">Protein MAK10 homolog</fullName>
    </alternativeName>
</protein>
<dbReference type="InterPro" id="IPR007244">
    <property type="entry name" value="Naa35_N"/>
</dbReference>
<evidence type="ECO:0000259" key="10">
    <source>
        <dbReference type="Pfam" id="PF25789"/>
    </source>
</evidence>
<dbReference type="Pfam" id="PF25789">
    <property type="entry name" value="TPR_NAA35"/>
    <property type="match status" value="1"/>
</dbReference>
<accession>A0A6B0RNN6</accession>
<dbReference type="PANTHER" id="PTHR21373:SF0">
    <property type="entry name" value="N-ALPHA-ACETYLTRANSFERASE 35, NATC AUXILIARY SUBUNIT"/>
    <property type="match status" value="1"/>
</dbReference>
<dbReference type="InterPro" id="IPR057982">
    <property type="entry name" value="TPR_NAA35"/>
</dbReference>